<evidence type="ECO:0000313" key="1">
    <source>
        <dbReference type="EMBL" id="GJT27120.1"/>
    </source>
</evidence>
<accession>A0ABQ5CJ88</accession>
<keyword evidence="2" id="KW-1185">Reference proteome</keyword>
<reference evidence="1" key="1">
    <citation type="journal article" date="2022" name="Int. J. Mol. Sci.">
        <title>Draft Genome of Tanacetum Coccineum: Genomic Comparison of Closely Related Tanacetum-Family Plants.</title>
        <authorList>
            <person name="Yamashiro T."/>
            <person name="Shiraishi A."/>
            <person name="Nakayama K."/>
            <person name="Satake H."/>
        </authorList>
    </citation>
    <scope>NUCLEOTIDE SEQUENCE</scope>
</reference>
<evidence type="ECO:0000313" key="2">
    <source>
        <dbReference type="Proteomes" id="UP001151760"/>
    </source>
</evidence>
<sequence>MPIAKPLGDGSTPRNLMQLYGSSSGLRRVERLKGHGPFLLAKVASIDVLAEAYKKAKEVVDAGGTNTPGNHKLLHSFRGRTLYENPWP</sequence>
<proteinExistence type="predicted"/>
<comment type="caution">
    <text evidence="1">The sequence shown here is derived from an EMBL/GenBank/DDBJ whole genome shotgun (WGS) entry which is preliminary data.</text>
</comment>
<dbReference type="Proteomes" id="UP001151760">
    <property type="component" value="Unassembled WGS sequence"/>
</dbReference>
<name>A0ABQ5CJ88_9ASTR</name>
<reference evidence="1" key="2">
    <citation type="submission" date="2022-01" db="EMBL/GenBank/DDBJ databases">
        <authorList>
            <person name="Yamashiro T."/>
            <person name="Shiraishi A."/>
            <person name="Satake H."/>
            <person name="Nakayama K."/>
        </authorList>
    </citation>
    <scope>NUCLEOTIDE SEQUENCE</scope>
</reference>
<protein>
    <submittedName>
        <fullName evidence="1">Uncharacterized protein</fullName>
    </submittedName>
</protein>
<dbReference type="EMBL" id="BQNB010014350">
    <property type="protein sequence ID" value="GJT27120.1"/>
    <property type="molecule type" value="Genomic_DNA"/>
</dbReference>
<gene>
    <name evidence="1" type="ORF">Tco_0907395</name>
</gene>
<organism evidence="1 2">
    <name type="scientific">Tanacetum coccineum</name>
    <dbReference type="NCBI Taxonomy" id="301880"/>
    <lineage>
        <taxon>Eukaryota</taxon>
        <taxon>Viridiplantae</taxon>
        <taxon>Streptophyta</taxon>
        <taxon>Embryophyta</taxon>
        <taxon>Tracheophyta</taxon>
        <taxon>Spermatophyta</taxon>
        <taxon>Magnoliopsida</taxon>
        <taxon>eudicotyledons</taxon>
        <taxon>Gunneridae</taxon>
        <taxon>Pentapetalae</taxon>
        <taxon>asterids</taxon>
        <taxon>campanulids</taxon>
        <taxon>Asterales</taxon>
        <taxon>Asteraceae</taxon>
        <taxon>Asteroideae</taxon>
        <taxon>Anthemideae</taxon>
        <taxon>Anthemidinae</taxon>
        <taxon>Tanacetum</taxon>
    </lineage>
</organism>